<dbReference type="RefSeq" id="WP_152802048.1">
    <property type="nucleotide sequence ID" value="NZ_WHNX01000005.1"/>
</dbReference>
<comment type="subunit">
    <text evidence="4">Homodimer.</text>
</comment>
<dbReference type="GO" id="GO:0160147">
    <property type="term" value="F:tRNA pseudouridine(38-40) synthase activity"/>
    <property type="evidence" value="ECO:0007669"/>
    <property type="project" value="UniProtKB-EC"/>
</dbReference>
<dbReference type="InterPro" id="IPR020094">
    <property type="entry name" value="TruA/RsuA/RluB/E/F_N"/>
</dbReference>
<accession>A0A6A7K791</accession>
<feature type="domain" description="Pseudouridine synthase I TruA alpha/beta" evidence="8">
    <location>
        <begin position="7"/>
        <end position="104"/>
    </location>
</feature>
<evidence type="ECO:0000256" key="4">
    <source>
        <dbReference type="HAMAP-Rule" id="MF_00171"/>
    </source>
</evidence>
<comment type="function">
    <text evidence="4">Formation of pseudouridine at positions 38, 39 and 40 in the anticodon stem and loop of transfer RNAs.</text>
</comment>
<proteinExistence type="inferred from homology"/>
<sequence>MRNIQLIIEYDGTNYCGWQIQKNGVTIQEEICRAIKQVTKQEANLIGSGRTDAGVHALAQSANFKTLSTIPTNKIPVALNSLLPKDIRITNAIEKSMEFHSRYSALGKIYQYRIINNEYGSALDWHRCLHVRHKLNVEKMKRGAELFIGTHDFTAFSRENTSVVNKVRTIFQSQIEVKGDELVFRIHGNGFLYNMVRVIVGTLIEVGQGRIEAESIPSIIASKDREKAGITAPAYGLYLSEVLY</sequence>
<organism evidence="9 10">
    <name type="scientific">Alkalibaculum sporogenes</name>
    <dbReference type="NCBI Taxonomy" id="2655001"/>
    <lineage>
        <taxon>Bacteria</taxon>
        <taxon>Bacillati</taxon>
        <taxon>Bacillota</taxon>
        <taxon>Clostridia</taxon>
        <taxon>Eubacteriales</taxon>
        <taxon>Eubacteriaceae</taxon>
        <taxon>Alkalibaculum</taxon>
    </lineage>
</organism>
<dbReference type="AlphaFoldDB" id="A0A6A7K791"/>
<dbReference type="InterPro" id="IPR020095">
    <property type="entry name" value="PsdUridine_synth_TruA_C"/>
</dbReference>
<protein>
    <recommendedName>
        <fullName evidence="4">tRNA pseudouridine synthase A</fullName>
        <ecNumber evidence="4">5.4.99.12</ecNumber>
    </recommendedName>
    <alternativeName>
        <fullName evidence="4">tRNA pseudouridine(38-40) synthase</fullName>
    </alternativeName>
    <alternativeName>
        <fullName evidence="4">tRNA pseudouridylate synthase I</fullName>
    </alternativeName>
    <alternativeName>
        <fullName evidence="4">tRNA-uridine isomerase I</fullName>
    </alternativeName>
</protein>
<keyword evidence="10" id="KW-1185">Reference proteome</keyword>
<comment type="caution">
    <text evidence="9">The sequence shown here is derived from an EMBL/GenBank/DDBJ whole genome shotgun (WGS) entry which is preliminary data.</text>
</comment>
<comment type="similarity">
    <text evidence="1 4 7">Belongs to the tRNA pseudouridine synthase TruA family.</text>
</comment>
<dbReference type="FunFam" id="3.30.70.580:FF:000001">
    <property type="entry name" value="tRNA pseudouridine synthase A"/>
    <property type="match status" value="1"/>
</dbReference>
<dbReference type="GO" id="GO:0003723">
    <property type="term" value="F:RNA binding"/>
    <property type="evidence" value="ECO:0007669"/>
    <property type="project" value="InterPro"/>
</dbReference>
<dbReference type="Proteomes" id="UP000440004">
    <property type="component" value="Unassembled WGS sequence"/>
</dbReference>
<evidence type="ECO:0000313" key="9">
    <source>
        <dbReference type="EMBL" id="MPW24993.1"/>
    </source>
</evidence>
<evidence type="ECO:0000256" key="7">
    <source>
        <dbReference type="RuleBase" id="RU003792"/>
    </source>
</evidence>
<feature type="binding site" evidence="4 6">
    <location>
        <position position="110"/>
    </location>
    <ligand>
        <name>substrate</name>
    </ligand>
</feature>
<keyword evidence="3 4" id="KW-0413">Isomerase</keyword>
<keyword evidence="2 4" id="KW-0819">tRNA processing</keyword>
<dbReference type="NCBIfam" id="TIGR00071">
    <property type="entry name" value="hisT_truA"/>
    <property type="match status" value="1"/>
</dbReference>
<evidence type="ECO:0000256" key="3">
    <source>
        <dbReference type="ARBA" id="ARBA00023235"/>
    </source>
</evidence>
<evidence type="ECO:0000259" key="8">
    <source>
        <dbReference type="Pfam" id="PF01416"/>
    </source>
</evidence>
<evidence type="ECO:0000256" key="2">
    <source>
        <dbReference type="ARBA" id="ARBA00022694"/>
    </source>
</evidence>
<reference evidence="9 10" key="1">
    <citation type="submission" date="2019-10" db="EMBL/GenBank/DDBJ databases">
        <title>Alkalibaculum tamaniensis sp.nov., a new alkaliphilic acetogen, isolated on methoxylated aromatics from a mud volcano.</title>
        <authorList>
            <person name="Khomyakova M.A."/>
            <person name="Merkel A.Y."/>
            <person name="Bonch-Osmolovskaya E.A."/>
            <person name="Slobodkin A.I."/>
        </authorList>
    </citation>
    <scope>NUCLEOTIDE SEQUENCE [LARGE SCALE GENOMIC DNA]</scope>
    <source>
        <strain evidence="9 10">M08DMB</strain>
    </source>
</reference>
<dbReference type="Gene3D" id="3.30.70.580">
    <property type="entry name" value="Pseudouridine synthase I, catalytic domain, N-terminal subdomain"/>
    <property type="match status" value="1"/>
</dbReference>
<comment type="caution">
    <text evidence="4">Lacks conserved residue(s) required for the propagation of feature annotation.</text>
</comment>
<gene>
    <name evidence="4 9" type="primary">truA</name>
    <name evidence="9" type="ORF">GC105_04215</name>
</gene>
<dbReference type="PANTHER" id="PTHR11142:SF0">
    <property type="entry name" value="TRNA PSEUDOURIDINE SYNTHASE-LIKE 1"/>
    <property type="match status" value="1"/>
</dbReference>
<dbReference type="InterPro" id="IPR001406">
    <property type="entry name" value="PsdUridine_synth_TruA"/>
</dbReference>
<dbReference type="GO" id="GO:0031119">
    <property type="term" value="P:tRNA pseudouridine synthesis"/>
    <property type="evidence" value="ECO:0007669"/>
    <property type="project" value="UniProtKB-UniRule"/>
</dbReference>
<dbReference type="PIRSF" id="PIRSF001430">
    <property type="entry name" value="tRNA_psdUrid_synth"/>
    <property type="match status" value="1"/>
</dbReference>
<dbReference type="CDD" id="cd02570">
    <property type="entry name" value="PseudoU_synth_EcTruA"/>
    <property type="match status" value="1"/>
</dbReference>
<comment type="catalytic activity">
    <reaction evidence="4 7">
        <text>uridine(38/39/40) in tRNA = pseudouridine(38/39/40) in tRNA</text>
        <dbReference type="Rhea" id="RHEA:22376"/>
        <dbReference type="Rhea" id="RHEA-COMP:10085"/>
        <dbReference type="Rhea" id="RHEA-COMP:10087"/>
        <dbReference type="ChEBI" id="CHEBI:65314"/>
        <dbReference type="ChEBI" id="CHEBI:65315"/>
        <dbReference type="EC" id="5.4.99.12"/>
    </reaction>
</comment>
<name>A0A6A7K791_9FIRM</name>
<dbReference type="PANTHER" id="PTHR11142">
    <property type="entry name" value="PSEUDOURIDYLATE SYNTHASE"/>
    <property type="match status" value="1"/>
</dbReference>
<evidence type="ECO:0000256" key="1">
    <source>
        <dbReference type="ARBA" id="ARBA00009375"/>
    </source>
</evidence>
<evidence type="ECO:0000313" key="10">
    <source>
        <dbReference type="Proteomes" id="UP000440004"/>
    </source>
</evidence>
<dbReference type="InterPro" id="IPR020097">
    <property type="entry name" value="PsdUridine_synth_TruA_a/b_dom"/>
</dbReference>
<dbReference type="HAMAP" id="MF_00171">
    <property type="entry name" value="TruA"/>
    <property type="match status" value="1"/>
</dbReference>
<feature type="active site" description="Nucleophile" evidence="4 5">
    <location>
        <position position="52"/>
    </location>
</feature>
<evidence type="ECO:0000256" key="6">
    <source>
        <dbReference type="PIRSR" id="PIRSR001430-2"/>
    </source>
</evidence>
<dbReference type="Gene3D" id="3.30.70.660">
    <property type="entry name" value="Pseudouridine synthase I, catalytic domain, C-terminal subdomain"/>
    <property type="match status" value="1"/>
</dbReference>
<dbReference type="SUPFAM" id="SSF55120">
    <property type="entry name" value="Pseudouridine synthase"/>
    <property type="match status" value="1"/>
</dbReference>
<dbReference type="EMBL" id="WHNX01000005">
    <property type="protein sequence ID" value="MPW24993.1"/>
    <property type="molecule type" value="Genomic_DNA"/>
</dbReference>
<dbReference type="EC" id="5.4.99.12" evidence="4"/>
<dbReference type="Pfam" id="PF01416">
    <property type="entry name" value="PseudoU_synth_1"/>
    <property type="match status" value="2"/>
</dbReference>
<feature type="domain" description="Pseudouridine synthase I TruA alpha/beta" evidence="8">
    <location>
        <begin position="144"/>
        <end position="244"/>
    </location>
</feature>
<dbReference type="InterPro" id="IPR020103">
    <property type="entry name" value="PsdUridine_synth_cat_dom_sf"/>
</dbReference>
<evidence type="ECO:0000256" key="5">
    <source>
        <dbReference type="PIRSR" id="PIRSR001430-1"/>
    </source>
</evidence>